<keyword evidence="2" id="KW-1185">Reference proteome</keyword>
<dbReference type="STRING" id="194963.SAMCFNEI73_Ch1105"/>
<dbReference type="KEGG" id="same:SAMCFNEI73_Ch1105"/>
<dbReference type="AlphaFoldDB" id="A0A1L3LJZ8"/>
<reference evidence="1 2" key="1">
    <citation type="submission" date="2015-10" db="EMBL/GenBank/DDBJ databases">
        <title>Genomic differences between typical nodule nitrogen-fixing rhizobial strains and those coming from bean seeds.</title>
        <authorList>
            <person name="Peralta H."/>
            <person name="Aguilar-Vera A."/>
            <person name="Diaz R."/>
            <person name="Mora Y."/>
            <person name="Martinez-Batallar G."/>
            <person name="Salazar E."/>
            <person name="Vargas-Lagunas C."/>
            <person name="Encarnacion S."/>
            <person name="Girard L."/>
            <person name="Mora J."/>
        </authorList>
    </citation>
    <scope>NUCLEOTIDE SEQUENCE [LARGE SCALE GENOMIC DNA]</scope>
    <source>
        <strain evidence="1 2">CFNEI 73</strain>
    </source>
</reference>
<proteinExistence type="predicted"/>
<evidence type="ECO:0000313" key="2">
    <source>
        <dbReference type="Proteomes" id="UP000182306"/>
    </source>
</evidence>
<evidence type="ECO:0000313" key="1">
    <source>
        <dbReference type="EMBL" id="APG90422.1"/>
    </source>
</evidence>
<name>A0A1L3LJZ8_9HYPH</name>
<organism evidence="1 2">
    <name type="scientific">Sinorhizobium americanum</name>
    <dbReference type="NCBI Taxonomy" id="194963"/>
    <lineage>
        <taxon>Bacteria</taxon>
        <taxon>Pseudomonadati</taxon>
        <taxon>Pseudomonadota</taxon>
        <taxon>Alphaproteobacteria</taxon>
        <taxon>Hyphomicrobiales</taxon>
        <taxon>Rhizobiaceae</taxon>
        <taxon>Sinorhizobium/Ensifer group</taxon>
        <taxon>Sinorhizobium</taxon>
    </lineage>
</organism>
<dbReference type="Proteomes" id="UP000182306">
    <property type="component" value="Chromosome"/>
</dbReference>
<protein>
    <submittedName>
        <fullName evidence="1">Uncharacterized protein</fullName>
    </submittedName>
</protein>
<accession>A0A1L3LJZ8</accession>
<gene>
    <name evidence="1" type="ORF">SAMCFNEI73_Ch1105</name>
</gene>
<dbReference type="EMBL" id="CP013107">
    <property type="protein sequence ID" value="APG90422.1"/>
    <property type="molecule type" value="Genomic_DNA"/>
</dbReference>
<sequence>MWLVHCRVLQSCRSPPAPSQSNHPVMTNAANLVEPGCDRLSLHLRMSS</sequence>